<dbReference type="AlphaFoldDB" id="A0A1V9E9U8"/>
<dbReference type="InterPro" id="IPR011990">
    <property type="entry name" value="TPR-like_helical_dom_sf"/>
</dbReference>
<keyword evidence="5" id="KW-0998">Cell outer membrane</keyword>
<dbReference type="RefSeq" id="WP_081203303.1">
    <property type="nucleotide sequence ID" value="NZ_FOCZ01000005.1"/>
</dbReference>
<sequence length="485" mass="54259">MKKSIFYIAGAGLMLMAASCKKNLEEKPYSFLIPKNYYLNATDAQTALNGVFNVFQQQTSYQRTAWLIGELPADNLVGTSTSERLELNRFTWTPANVEISNWWKTSYQAISRANDLLENVPNITMDTTARNNILGNARFLRAMAYFDLVRNFGDVPLVLRPVTTASDTLLYPIRTSAAEIYNTIIDDLKFAEKVCPPENKIAAASKGMVSKGAASSLLAKVYLQRASTTYADAQDNQNALAELNSVINSNVYKLVDNYADVFDNAKKNGPEHIFSIQFGPGNNGANSNIILRMFYPAQLGGAGPFTADTTYFKTGYQAEDSIRKNWNMADKADTAKNLPPFIYKYRDPGYVKGSNNSNVNWIVLRYADVLLMQSEALNNINAADPKKFDGVNAVRARAGLKDAAFQLDMINTPTQDAFIDSLVKDRGRELFVEGHRKYDLIRLGRYKQVMAKLGYTVPDFRFLLPIPQTERDVNKKLSQNDGYPK</sequence>
<comment type="caution">
    <text evidence="8">The sequence shown here is derived from an EMBL/GenBank/DDBJ whole genome shotgun (WGS) entry which is preliminary data.</text>
</comment>
<keyword evidence="3" id="KW-0732">Signal</keyword>
<protein>
    <recommendedName>
        <fullName evidence="10">Carbohydrate-binding protein SusD</fullName>
    </recommendedName>
</protein>
<dbReference type="OrthoDB" id="5694214at2"/>
<gene>
    <name evidence="8" type="ORF">A4H97_12110</name>
</gene>
<dbReference type="Proteomes" id="UP000192610">
    <property type="component" value="Unassembled WGS sequence"/>
</dbReference>
<evidence type="ECO:0000256" key="3">
    <source>
        <dbReference type="ARBA" id="ARBA00022729"/>
    </source>
</evidence>
<dbReference type="STRING" id="354355.SAMN05660816_03088"/>
<comment type="subcellular location">
    <subcellularLocation>
        <location evidence="1">Cell outer membrane</location>
    </subcellularLocation>
</comment>
<dbReference type="InterPro" id="IPR033985">
    <property type="entry name" value="SusD-like_N"/>
</dbReference>
<evidence type="ECO:0008006" key="10">
    <source>
        <dbReference type="Google" id="ProtNLM"/>
    </source>
</evidence>
<feature type="domain" description="RagB/SusD" evidence="6">
    <location>
        <begin position="309"/>
        <end position="483"/>
    </location>
</feature>
<comment type="similarity">
    <text evidence="2">Belongs to the SusD family.</text>
</comment>
<evidence type="ECO:0000256" key="2">
    <source>
        <dbReference type="ARBA" id="ARBA00006275"/>
    </source>
</evidence>
<evidence type="ECO:0000256" key="5">
    <source>
        <dbReference type="ARBA" id="ARBA00023237"/>
    </source>
</evidence>
<evidence type="ECO:0000313" key="8">
    <source>
        <dbReference type="EMBL" id="OQP42890.1"/>
    </source>
</evidence>
<dbReference type="CDD" id="cd08977">
    <property type="entry name" value="SusD"/>
    <property type="match status" value="1"/>
</dbReference>
<accession>A0A1V9E9U8</accession>
<dbReference type="Gene3D" id="1.25.40.390">
    <property type="match status" value="1"/>
</dbReference>
<feature type="domain" description="SusD-like N-terminal" evidence="7">
    <location>
        <begin position="24"/>
        <end position="223"/>
    </location>
</feature>
<dbReference type="InterPro" id="IPR012944">
    <property type="entry name" value="SusD_RagB_dom"/>
</dbReference>
<keyword evidence="9" id="KW-1185">Reference proteome</keyword>
<dbReference type="Pfam" id="PF14322">
    <property type="entry name" value="SusD-like_3"/>
    <property type="match status" value="1"/>
</dbReference>
<proteinExistence type="inferred from homology"/>
<evidence type="ECO:0000259" key="7">
    <source>
        <dbReference type="Pfam" id="PF14322"/>
    </source>
</evidence>
<dbReference type="EMBL" id="LVXG01000056">
    <property type="protein sequence ID" value="OQP42890.1"/>
    <property type="molecule type" value="Genomic_DNA"/>
</dbReference>
<dbReference type="SUPFAM" id="SSF48452">
    <property type="entry name" value="TPR-like"/>
    <property type="match status" value="1"/>
</dbReference>
<evidence type="ECO:0000259" key="6">
    <source>
        <dbReference type="Pfam" id="PF07980"/>
    </source>
</evidence>
<name>A0A1V9E9U8_9BACT</name>
<evidence type="ECO:0000313" key="9">
    <source>
        <dbReference type="Proteomes" id="UP000192610"/>
    </source>
</evidence>
<organism evidence="8 9">
    <name type="scientific">Niastella yeongjuensis</name>
    <dbReference type="NCBI Taxonomy" id="354355"/>
    <lineage>
        <taxon>Bacteria</taxon>
        <taxon>Pseudomonadati</taxon>
        <taxon>Bacteroidota</taxon>
        <taxon>Chitinophagia</taxon>
        <taxon>Chitinophagales</taxon>
        <taxon>Chitinophagaceae</taxon>
        <taxon>Niastella</taxon>
    </lineage>
</organism>
<dbReference type="Pfam" id="PF07980">
    <property type="entry name" value="SusD_RagB"/>
    <property type="match status" value="1"/>
</dbReference>
<keyword evidence="4" id="KW-0472">Membrane</keyword>
<evidence type="ECO:0000256" key="1">
    <source>
        <dbReference type="ARBA" id="ARBA00004442"/>
    </source>
</evidence>
<evidence type="ECO:0000256" key="4">
    <source>
        <dbReference type="ARBA" id="ARBA00023136"/>
    </source>
</evidence>
<dbReference type="GO" id="GO:0009279">
    <property type="term" value="C:cell outer membrane"/>
    <property type="evidence" value="ECO:0007669"/>
    <property type="project" value="UniProtKB-SubCell"/>
</dbReference>
<dbReference type="PROSITE" id="PS51257">
    <property type="entry name" value="PROKAR_LIPOPROTEIN"/>
    <property type="match status" value="1"/>
</dbReference>
<reference evidence="9" key="1">
    <citation type="submission" date="2016-04" db="EMBL/GenBank/DDBJ databases">
        <authorList>
            <person name="Chen L."/>
            <person name="Zhuang W."/>
            <person name="Wang G."/>
        </authorList>
    </citation>
    <scope>NUCLEOTIDE SEQUENCE [LARGE SCALE GENOMIC DNA]</scope>
    <source>
        <strain evidence="9">17621</strain>
    </source>
</reference>